<reference evidence="3 4" key="1">
    <citation type="submission" date="2018-07" db="EMBL/GenBank/DDBJ databases">
        <title>Modular assembly of carbohydrate-degrading microbial communities in the ocean.</title>
        <authorList>
            <person name="Enke T.N."/>
            <person name="Datta M.S."/>
            <person name="Schwartzman J.A."/>
            <person name="Cermak N."/>
            <person name="Schmitz D.A."/>
            <person name="Barrere J."/>
            <person name="Cordero O.X."/>
        </authorList>
    </citation>
    <scope>NUCLEOTIDE SEQUENCE [LARGE SCALE GENOMIC DNA]</scope>
    <source>
        <strain evidence="3 4">C3M10</strain>
    </source>
</reference>
<dbReference type="EMBL" id="QOCE01000027">
    <property type="protein sequence ID" value="RBW56120.1"/>
    <property type="molecule type" value="Genomic_DNA"/>
</dbReference>
<dbReference type="InterPro" id="IPR029044">
    <property type="entry name" value="Nucleotide-diphossugar_trans"/>
</dbReference>
<dbReference type="OrthoDB" id="9779263at2"/>
<gene>
    <name evidence="3" type="ORF">DS909_09595</name>
</gene>
<comment type="caution">
    <text evidence="3">The sequence shown here is derived from an EMBL/GenBank/DDBJ whole genome shotgun (WGS) entry which is preliminary data.</text>
</comment>
<sequence length="217" mass="23059">MPEVTAIILAAGLSRRMGALNKLLLPVGDVPLIRKMVDVYSTAVGSVLVVTGHQASEVETVLAGSSVKTVFNTEYRNGQPTSVACGLRAASNADAVLIGLGDQPLLSADDIHALLVTHFSADRSRISIPMNGDQRGNPIVVPDNLFARLLADPKSPGCREFTRTHPEHVQFHPLASAGYYTDLDTPEAYAALKAGTLEKTTCKPFGNSQHVCAKNSL</sequence>
<dbReference type="Pfam" id="PF12804">
    <property type="entry name" value="NTP_transf_3"/>
    <property type="match status" value="1"/>
</dbReference>
<evidence type="ECO:0000313" key="3">
    <source>
        <dbReference type="EMBL" id="RBW56120.1"/>
    </source>
</evidence>
<proteinExistence type="predicted"/>
<keyword evidence="3" id="KW-0808">Transferase</keyword>
<evidence type="ECO:0000313" key="4">
    <source>
        <dbReference type="Proteomes" id="UP000252706"/>
    </source>
</evidence>
<dbReference type="PANTHER" id="PTHR43777">
    <property type="entry name" value="MOLYBDENUM COFACTOR CYTIDYLYLTRANSFERASE"/>
    <property type="match status" value="1"/>
</dbReference>
<accession>A0A366WZV1</accession>
<dbReference type="RefSeq" id="WP_113823234.1">
    <property type="nucleotide sequence ID" value="NZ_QOCE01000027.1"/>
</dbReference>
<organism evidence="3 4">
    <name type="scientific">Phaeobacter gallaeciensis</name>
    <dbReference type="NCBI Taxonomy" id="60890"/>
    <lineage>
        <taxon>Bacteria</taxon>
        <taxon>Pseudomonadati</taxon>
        <taxon>Pseudomonadota</taxon>
        <taxon>Alphaproteobacteria</taxon>
        <taxon>Rhodobacterales</taxon>
        <taxon>Roseobacteraceae</taxon>
        <taxon>Phaeobacter</taxon>
    </lineage>
</organism>
<dbReference type="SUPFAM" id="SSF53448">
    <property type="entry name" value="Nucleotide-diphospho-sugar transferases"/>
    <property type="match status" value="1"/>
</dbReference>
<dbReference type="PANTHER" id="PTHR43777:SF1">
    <property type="entry name" value="MOLYBDENUM COFACTOR CYTIDYLYLTRANSFERASE"/>
    <property type="match status" value="1"/>
</dbReference>
<dbReference type="Gene3D" id="3.90.550.10">
    <property type="entry name" value="Spore Coat Polysaccharide Biosynthesis Protein SpsA, Chain A"/>
    <property type="match status" value="1"/>
</dbReference>
<dbReference type="GO" id="GO:0016779">
    <property type="term" value="F:nucleotidyltransferase activity"/>
    <property type="evidence" value="ECO:0007669"/>
    <property type="project" value="UniProtKB-ARBA"/>
</dbReference>
<dbReference type="CDD" id="cd04182">
    <property type="entry name" value="GT_2_like_f"/>
    <property type="match status" value="1"/>
</dbReference>
<dbReference type="InterPro" id="IPR025877">
    <property type="entry name" value="MobA-like_NTP_Trfase"/>
</dbReference>
<keyword evidence="1" id="KW-0460">Magnesium</keyword>
<evidence type="ECO:0000256" key="1">
    <source>
        <dbReference type="ARBA" id="ARBA00022842"/>
    </source>
</evidence>
<dbReference type="AlphaFoldDB" id="A0A366WZV1"/>
<feature type="domain" description="MobA-like NTP transferase" evidence="2">
    <location>
        <begin position="6"/>
        <end position="167"/>
    </location>
</feature>
<evidence type="ECO:0000259" key="2">
    <source>
        <dbReference type="Pfam" id="PF12804"/>
    </source>
</evidence>
<protein>
    <submittedName>
        <fullName evidence="3">Nucleotidyltransferase family protein</fullName>
    </submittedName>
</protein>
<dbReference type="Proteomes" id="UP000252706">
    <property type="component" value="Unassembled WGS sequence"/>
</dbReference>
<name>A0A366WZV1_9RHOB</name>